<dbReference type="RefSeq" id="WP_146450162.1">
    <property type="nucleotide sequence ID" value="NZ_SJPS01000002.1"/>
</dbReference>
<gene>
    <name evidence="1" type="ORF">Pla144_18550</name>
</gene>
<dbReference type="EMBL" id="SJPS01000002">
    <property type="protein sequence ID" value="TWU28564.1"/>
    <property type="molecule type" value="Genomic_DNA"/>
</dbReference>
<dbReference type="Proteomes" id="UP000318437">
    <property type="component" value="Unassembled WGS sequence"/>
</dbReference>
<accession>A0A5C6CYB2</accession>
<evidence type="ECO:0000313" key="1">
    <source>
        <dbReference type="EMBL" id="TWU28564.1"/>
    </source>
</evidence>
<protein>
    <submittedName>
        <fullName evidence="1">Uncharacterized protein</fullName>
    </submittedName>
</protein>
<evidence type="ECO:0000313" key="2">
    <source>
        <dbReference type="Proteomes" id="UP000318437"/>
    </source>
</evidence>
<comment type="caution">
    <text evidence="1">The sequence shown here is derived from an EMBL/GenBank/DDBJ whole genome shotgun (WGS) entry which is preliminary data.</text>
</comment>
<sequence>MVISLLVSINFSNLMNYRPHAAHSSHSFDADGNETALEDFPSRRLHPESEQVRLLLEELDDVVFQAIRGDANSLAQAQQLWPRVIHEIGWDLVEESREQYLRYAVDVMRNVEPDRKHQPEHAIAALEVIELLTGE</sequence>
<reference evidence="1 2" key="1">
    <citation type="submission" date="2019-02" db="EMBL/GenBank/DDBJ databases">
        <title>Deep-cultivation of Planctomycetes and their phenomic and genomic characterization uncovers novel biology.</title>
        <authorList>
            <person name="Wiegand S."/>
            <person name="Jogler M."/>
            <person name="Boedeker C."/>
            <person name="Pinto D."/>
            <person name="Vollmers J."/>
            <person name="Rivas-Marin E."/>
            <person name="Kohn T."/>
            <person name="Peeters S.H."/>
            <person name="Heuer A."/>
            <person name="Rast P."/>
            <person name="Oberbeckmann S."/>
            <person name="Bunk B."/>
            <person name="Jeske O."/>
            <person name="Meyerdierks A."/>
            <person name="Storesund J.E."/>
            <person name="Kallscheuer N."/>
            <person name="Luecker S."/>
            <person name="Lage O.M."/>
            <person name="Pohl T."/>
            <person name="Merkel B.J."/>
            <person name="Hornburger P."/>
            <person name="Mueller R.-W."/>
            <person name="Bruemmer F."/>
            <person name="Labrenz M."/>
            <person name="Spormann A.M."/>
            <person name="Op Den Camp H."/>
            <person name="Overmann J."/>
            <person name="Amann R."/>
            <person name="Jetten M.S.M."/>
            <person name="Mascher T."/>
            <person name="Medema M.H."/>
            <person name="Devos D.P."/>
            <person name="Kaster A.-K."/>
            <person name="Ovreas L."/>
            <person name="Rohde M."/>
            <person name="Galperin M.Y."/>
            <person name="Jogler C."/>
        </authorList>
    </citation>
    <scope>NUCLEOTIDE SEQUENCE [LARGE SCALE GENOMIC DNA]</scope>
    <source>
        <strain evidence="1 2">Pla144</strain>
    </source>
</reference>
<keyword evidence="2" id="KW-1185">Reference proteome</keyword>
<proteinExistence type="predicted"/>
<dbReference type="AlphaFoldDB" id="A0A5C6CYB2"/>
<dbReference type="OrthoDB" id="290357at2"/>
<organism evidence="1 2">
    <name type="scientific">Bythopirellula polymerisocia</name>
    <dbReference type="NCBI Taxonomy" id="2528003"/>
    <lineage>
        <taxon>Bacteria</taxon>
        <taxon>Pseudomonadati</taxon>
        <taxon>Planctomycetota</taxon>
        <taxon>Planctomycetia</taxon>
        <taxon>Pirellulales</taxon>
        <taxon>Lacipirellulaceae</taxon>
        <taxon>Bythopirellula</taxon>
    </lineage>
</organism>
<name>A0A5C6CYB2_9BACT</name>